<feature type="domain" description="Peptidase M16 N-terminal" evidence="3">
    <location>
        <begin position="16"/>
        <end position="159"/>
    </location>
</feature>
<dbReference type="InterPro" id="IPR011765">
    <property type="entry name" value="Pept_M16_N"/>
</dbReference>
<evidence type="ECO:0000259" key="4">
    <source>
        <dbReference type="Pfam" id="PF05193"/>
    </source>
</evidence>
<dbReference type="PANTHER" id="PTHR11851:SF49">
    <property type="entry name" value="MITOCHONDRIAL-PROCESSING PEPTIDASE SUBUNIT ALPHA"/>
    <property type="match status" value="1"/>
</dbReference>
<protein>
    <submittedName>
        <fullName evidence="5">Predicted Zn-dependent peptidase</fullName>
    </submittedName>
</protein>
<evidence type="ECO:0000313" key="6">
    <source>
        <dbReference type="Proteomes" id="UP000199427"/>
    </source>
</evidence>
<dbReference type="PROSITE" id="PS00143">
    <property type="entry name" value="INSULINASE"/>
    <property type="match status" value="1"/>
</dbReference>
<reference evidence="5 6" key="1">
    <citation type="submission" date="2016-10" db="EMBL/GenBank/DDBJ databases">
        <authorList>
            <person name="de Groot N.N."/>
        </authorList>
    </citation>
    <scope>NUCLEOTIDE SEQUENCE [LARGE SCALE GENOMIC DNA]</scope>
    <source>
        <strain evidence="5 6">DSM 21633</strain>
    </source>
</reference>
<sequence length="406" mass="46299">MINRFELSNGVRIVEEALPALRSISIGVWVLSGSRNETDSNNGISHLIEHMLFKGTPTKTARDIAEAFDSIGGHANAFTSKEYTCLYAKVMDLHADYALDLMFDMLFNSKIDEEELEREKNVIYEEIAMTEDTPDDIIHDYLHDISFKDHPLSKPILGDHSSLDSITRDDILKYKENFYAADRIVISLAGNITDEISQKVKTLFEQIPRKKTPDDLLTDCYSSQTLEKRKDTNQAHICLGYKGIPIGNKSIYDISILNNVLGGSMSSRLFQKIREDLGLTYTIFSYHNAFRDNGLLTIYGATTVEQLEQLEYEVYKTIDELQKQGITQREFENTKQQLKGQLVLGLENPNSRMHRNGQNELLYQPHLTLDELIEQIEKVTRDEIMKIASEIFNNSPSKACILPMDV</sequence>
<dbReference type="FunFam" id="3.30.830.10:FF:000008">
    <property type="entry name" value="Mitochondrial-processing peptidase subunit beta"/>
    <property type="match status" value="1"/>
</dbReference>
<dbReference type="GO" id="GO:0046872">
    <property type="term" value="F:metal ion binding"/>
    <property type="evidence" value="ECO:0007669"/>
    <property type="project" value="InterPro"/>
</dbReference>
<dbReference type="SUPFAM" id="SSF63411">
    <property type="entry name" value="LuxS/MPP-like metallohydrolase"/>
    <property type="match status" value="2"/>
</dbReference>
<dbReference type="Pfam" id="PF00675">
    <property type="entry name" value="Peptidase_M16"/>
    <property type="match status" value="1"/>
</dbReference>
<dbReference type="InterPro" id="IPR001431">
    <property type="entry name" value="Pept_M16_Zn_BS"/>
</dbReference>
<evidence type="ECO:0000259" key="3">
    <source>
        <dbReference type="Pfam" id="PF00675"/>
    </source>
</evidence>
<evidence type="ECO:0000256" key="2">
    <source>
        <dbReference type="RuleBase" id="RU004447"/>
    </source>
</evidence>
<dbReference type="InterPro" id="IPR007863">
    <property type="entry name" value="Peptidase_M16_C"/>
</dbReference>
<evidence type="ECO:0000313" key="5">
    <source>
        <dbReference type="EMBL" id="SEP58698.1"/>
    </source>
</evidence>
<dbReference type="GO" id="GO:0004222">
    <property type="term" value="F:metalloendopeptidase activity"/>
    <property type="evidence" value="ECO:0007669"/>
    <property type="project" value="InterPro"/>
</dbReference>
<dbReference type="GO" id="GO:0006508">
    <property type="term" value="P:proteolysis"/>
    <property type="evidence" value="ECO:0007669"/>
    <property type="project" value="InterPro"/>
</dbReference>
<dbReference type="InterPro" id="IPR011249">
    <property type="entry name" value="Metalloenz_LuxS/M16"/>
</dbReference>
<dbReference type="EMBL" id="FOES01000001">
    <property type="protein sequence ID" value="SEP58698.1"/>
    <property type="molecule type" value="Genomic_DNA"/>
</dbReference>
<dbReference type="STRING" id="571933.SAMN05216362_101183"/>
<dbReference type="AlphaFoldDB" id="A0A1H8Z526"/>
<accession>A0A1H8Z526</accession>
<dbReference type="Proteomes" id="UP000199427">
    <property type="component" value="Unassembled WGS sequence"/>
</dbReference>
<dbReference type="InterPro" id="IPR050361">
    <property type="entry name" value="MPP/UQCRC_Complex"/>
</dbReference>
<keyword evidence="6" id="KW-1185">Reference proteome</keyword>
<feature type="domain" description="Peptidase M16 C-terminal" evidence="4">
    <location>
        <begin position="165"/>
        <end position="338"/>
    </location>
</feature>
<name>A0A1H8Z526_9BACI</name>
<dbReference type="Pfam" id="PF05193">
    <property type="entry name" value="Peptidase_M16_C"/>
    <property type="match status" value="1"/>
</dbReference>
<dbReference type="RefSeq" id="WP_091772127.1">
    <property type="nucleotide sequence ID" value="NZ_FOES01000001.1"/>
</dbReference>
<gene>
    <name evidence="5" type="ORF">SAMN05216362_101183</name>
</gene>
<organism evidence="5 6">
    <name type="scientific">Piscibacillus halophilus</name>
    <dbReference type="NCBI Taxonomy" id="571933"/>
    <lineage>
        <taxon>Bacteria</taxon>
        <taxon>Bacillati</taxon>
        <taxon>Bacillota</taxon>
        <taxon>Bacilli</taxon>
        <taxon>Bacillales</taxon>
        <taxon>Bacillaceae</taxon>
        <taxon>Piscibacillus</taxon>
    </lineage>
</organism>
<dbReference type="Gene3D" id="3.30.830.10">
    <property type="entry name" value="Metalloenzyme, LuxS/M16 peptidase-like"/>
    <property type="match status" value="2"/>
</dbReference>
<comment type="similarity">
    <text evidence="1 2">Belongs to the peptidase M16 family.</text>
</comment>
<dbReference type="PANTHER" id="PTHR11851">
    <property type="entry name" value="METALLOPROTEASE"/>
    <property type="match status" value="1"/>
</dbReference>
<evidence type="ECO:0000256" key="1">
    <source>
        <dbReference type="ARBA" id="ARBA00007261"/>
    </source>
</evidence>
<proteinExistence type="inferred from homology"/>
<dbReference type="OrthoDB" id="9811314at2"/>